<reference evidence="3" key="1">
    <citation type="journal article" date="2013" name="Nat. Genet.">
        <title>The duck genome and transcriptome provide insight into an avian influenza virus reservoir species.</title>
        <authorList>
            <person name="Huang Y."/>
            <person name="Li Y."/>
            <person name="Burt D.W."/>
            <person name="Chen H."/>
            <person name="Zhang Y."/>
            <person name="Qian W."/>
            <person name="Kim H."/>
            <person name="Gan S."/>
            <person name="Zhao Y."/>
            <person name="Li J."/>
            <person name="Yi K."/>
            <person name="Feng H."/>
            <person name="Zhu P."/>
            <person name="Li B."/>
            <person name="Liu Q."/>
            <person name="Fairley S."/>
            <person name="Magor K.E."/>
            <person name="Du Z."/>
            <person name="Hu X."/>
            <person name="Goodman L."/>
            <person name="Tafer H."/>
            <person name="Vignal A."/>
            <person name="Lee T."/>
            <person name="Kim K.W."/>
            <person name="Sheng Z."/>
            <person name="An Y."/>
            <person name="Searle S."/>
            <person name="Herrero J."/>
            <person name="Groenen M.A."/>
            <person name="Crooijmans R.P."/>
            <person name="Faraut T."/>
            <person name="Cai Q."/>
            <person name="Webster R.G."/>
            <person name="Aldridge J.R."/>
            <person name="Warren W.C."/>
            <person name="Bartschat S."/>
            <person name="Kehr S."/>
            <person name="Marz M."/>
            <person name="Stadler P.F."/>
            <person name="Smith J."/>
            <person name="Kraus R.H."/>
            <person name="Zhao Y."/>
            <person name="Ren L."/>
            <person name="Fei J."/>
            <person name="Morisson M."/>
            <person name="Kaiser P."/>
            <person name="Griffin D.K."/>
            <person name="Rao M."/>
            <person name="Pitel F."/>
            <person name="Wang J."/>
            <person name="Li N."/>
        </authorList>
    </citation>
    <scope>NUCLEOTIDE SEQUENCE [LARGE SCALE GENOMIC DNA]</scope>
</reference>
<sequence>VFMGPSSFLALQINTETELSFDDGKVDHEQEENEDYSAISMGYFPYYRSCEKHIVQPLTCGLNAEGEKPDNDWKDEREGECAEDGGDVEKTTPPSLETDKRALSSMSTAEPTSHEFLRDGASEKCLPATSFPSWLLGLHQPFSCGGYFPYYRTEGELCISPALCDKFLTRIEMLENEEGGQEGETRIWNFGASCLV</sequence>
<dbReference type="EMBL" id="KB743017">
    <property type="protein sequence ID" value="EOB01946.1"/>
    <property type="molecule type" value="Genomic_DNA"/>
</dbReference>
<feature type="non-terminal residue" evidence="2">
    <location>
        <position position="1"/>
    </location>
</feature>
<accession>R0JWM7</accession>
<feature type="compositionally biased region" description="Basic and acidic residues" evidence="1">
    <location>
        <begin position="65"/>
        <end position="80"/>
    </location>
</feature>
<keyword evidence="3" id="KW-1185">Reference proteome</keyword>
<feature type="region of interest" description="Disordered" evidence="1">
    <location>
        <begin position="65"/>
        <end position="111"/>
    </location>
</feature>
<evidence type="ECO:0000313" key="3">
    <source>
        <dbReference type="Proteomes" id="UP000296049"/>
    </source>
</evidence>
<gene>
    <name evidence="2" type="ORF">Anapl_09963</name>
</gene>
<dbReference type="Proteomes" id="UP000296049">
    <property type="component" value="Unassembled WGS sequence"/>
</dbReference>
<name>R0JWM7_ANAPL</name>
<evidence type="ECO:0000313" key="2">
    <source>
        <dbReference type="EMBL" id="EOB01946.1"/>
    </source>
</evidence>
<dbReference type="AlphaFoldDB" id="R0JWM7"/>
<protein>
    <submittedName>
        <fullName evidence="2">Uncharacterized protein</fullName>
    </submittedName>
</protein>
<evidence type="ECO:0000256" key="1">
    <source>
        <dbReference type="SAM" id="MobiDB-lite"/>
    </source>
</evidence>
<feature type="non-terminal residue" evidence="2">
    <location>
        <position position="196"/>
    </location>
</feature>
<proteinExistence type="predicted"/>
<organism evidence="2 3">
    <name type="scientific">Anas platyrhynchos</name>
    <name type="common">Mallard</name>
    <name type="synonym">Anas boschas</name>
    <dbReference type="NCBI Taxonomy" id="8839"/>
    <lineage>
        <taxon>Eukaryota</taxon>
        <taxon>Metazoa</taxon>
        <taxon>Chordata</taxon>
        <taxon>Craniata</taxon>
        <taxon>Vertebrata</taxon>
        <taxon>Euteleostomi</taxon>
        <taxon>Archelosauria</taxon>
        <taxon>Archosauria</taxon>
        <taxon>Dinosauria</taxon>
        <taxon>Saurischia</taxon>
        <taxon>Theropoda</taxon>
        <taxon>Coelurosauria</taxon>
        <taxon>Aves</taxon>
        <taxon>Neognathae</taxon>
        <taxon>Galloanserae</taxon>
        <taxon>Anseriformes</taxon>
        <taxon>Anatidae</taxon>
        <taxon>Anatinae</taxon>
        <taxon>Anas</taxon>
    </lineage>
</organism>